<dbReference type="AlphaFoldDB" id="A0A1Y2EY96"/>
<proteinExistence type="predicted"/>
<organism evidence="2 3">
    <name type="scientific">Leucosporidium creatinivorum</name>
    <dbReference type="NCBI Taxonomy" id="106004"/>
    <lineage>
        <taxon>Eukaryota</taxon>
        <taxon>Fungi</taxon>
        <taxon>Dikarya</taxon>
        <taxon>Basidiomycota</taxon>
        <taxon>Pucciniomycotina</taxon>
        <taxon>Microbotryomycetes</taxon>
        <taxon>Leucosporidiales</taxon>
        <taxon>Leucosporidium</taxon>
    </lineage>
</organism>
<keyword evidence="3" id="KW-1185">Reference proteome</keyword>
<dbReference type="InParanoid" id="A0A1Y2EY96"/>
<protein>
    <submittedName>
        <fullName evidence="2">Uncharacterized protein</fullName>
    </submittedName>
</protein>
<comment type="caution">
    <text evidence="2">The sequence shown here is derived from an EMBL/GenBank/DDBJ whole genome shotgun (WGS) entry which is preliminary data.</text>
</comment>
<feature type="region of interest" description="Disordered" evidence="1">
    <location>
        <begin position="146"/>
        <end position="174"/>
    </location>
</feature>
<dbReference type="Proteomes" id="UP000193467">
    <property type="component" value="Unassembled WGS sequence"/>
</dbReference>
<dbReference type="EMBL" id="MCGR01000035">
    <property type="protein sequence ID" value="ORY76214.1"/>
    <property type="molecule type" value="Genomic_DNA"/>
</dbReference>
<sequence length="174" mass="18578">MRLMLCSAGRRVGASVRGRRSSRLASVDRAGGGAGSHARHGDARDGAGAGRTRAANRVGGIHRRGAGGRRLAEGRWKPSREEGGAGGRLTAGQRHRVWDLNAERPRARSSRRRRRAGGVGLGARVRVLGRNGPKFDELQRSLRSLGAAENCRNKSTHDALGRPTLQACPRSPAE</sequence>
<feature type="region of interest" description="Disordered" evidence="1">
    <location>
        <begin position="15"/>
        <end position="89"/>
    </location>
</feature>
<name>A0A1Y2EY96_9BASI</name>
<evidence type="ECO:0000256" key="1">
    <source>
        <dbReference type="SAM" id="MobiDB-lite"/>
    </source>
</evidence>
<feature type="compositionally biased region" description="Basic and acidic residues" evidence="1">
    <location>
        <begin position="151"/>
        <end position="160"/>
    </location>
</feature>
<gene>
    <name evidence="2" type="ORF">BCR35DRAFT_121568</name>
</gene>
<evidence type="ECO:0000313" key="3">
    <source>
        <dbReference type="Proteomes" id="UP000193467"/>
    </source>
</evidence>
<evidence type="ECO:0000313" key="2">
    <source>
        <dbReference type="EMBL" id="ORY76214.1"/>
    </source>
</evidence>
<feature type="compositionally biased region" description="Basic and acidic residues" evidence="1">
    <location>
        <begin position="70"/>
        <end position="83"/>
    </location>
</feature>
<reference evidence="2 3" key="1">
    <citation type="submission" date="2016-07" db="EMBL/GenBank/DDBJ databases">
        <title>Pervasive Adenine N6-methylation of Active Genes in Fungi.</title>
        <authorList>
            <consortium name="DOE Joint Genome Institute"/>
            <person name="Mondo S.J."/>
            <person name="Dannebaum R.O."/>
            <person name="Kuo R.C."/>
            <person name="Labutti K."/>
            <person name="Haridas S."/>
            <person name="Kuo A."/>
            <person name="Salamov A."/>
            <person name="Ahrendt S.R."/>
            <person name="Lipzen A."/>
            <person name="Sullivan W."/>
            <person name="Andreopoulos W.B."/>
            <person name="Clum A."/>
            <person name="Lindquist E."/>
            <person name="Daum C."/>
            <person name="Ramamoorthy G.K."/>
            <person name="Gryganskyi A."/>
            <person name="Culley D."/>
            <person name="Magnuson J.K."/>
            <person name="James T.Y."/>
            <person name="O'Malley M.A."/>
            <person name="Stajich J.E."/>
            <person name="Spatafora J.W."/>
            <person name="Visel A."/>
            <person name="Grigoriev I.V."/>
        </authorList>
    </citation>
    <scope>NUCLEOTIDE SEQUENCE [LARGE SCALE GENOMIC DNA]</scope>
    <source>
        <strain evidence="2 3">62-1032</strain>
    </source>
</reference>
<feature type="compositionally biased region" description="Low complexity" evidence="1">
    <location>
        <begin position="50"/>
        <end position="59"/>
    </location>
</feature>
<accession>A0A1Y2EY96</accession>